<accession>A0A699ZAT1</accession>
<evidence type="ECO:0000313" key="2">
    <source>
        <dbReference type="EMBL" id="GFH12572.1"/>
    </source>
</evidence>
<keyword evidence="3" id="KW-1185">Reference proteome</keyword>
<comment type="caution">
    <text evidence="2">The sequence shown here is derived from an EMBL/GenBank/DDBJ whole genome shotgun (WGS) entry which is preliminary data.</text>
</comment>
<proteinExistence type="predicted"/>
<dbReference type="EMBL" id="BLLF01000517">
    <property type="protein sequence ID" value="GFH12572.1"/>
    <property type="molecule type" value="Genomic_DNA"/>
</dbReference>
<evidence type="ECO:0000256" key="1">
    <source>
        <dbReference type="SAM" id="MobiDB-lite"/>
    </source>
</evidence>
<sequence length="180" mass="20323">MATAKACIESAEYEQLRGTRRRTLATFPPRFPELTSFPRPLPASGSFPFPLPLPNEGDITAARHKVEKAVKHASKEIETVTRDMWEELHELQRRQQRAAAQLLPALQDQMAQVEHTLVPVLERHYLQAKKQLETIQHELSRPLQQDSQRALPASTQHGDASSEHIAHQQLLLAASGHARQ</sequence>
<organism evidence="2 3">
    <name type="scientific">Haematococcus lacustris</name>
    <name type="common">Green alga</name>
    <name type="synonym">Haematococcus pluvialis</name>
    <dbReference type="NCBI Taxonomy" id="44745"/>
    <lineage>
        <taxon>Eukaryota</taxon>
        <taxon>Viridiplantae</taxon>
        <taxon>Chlorophyta</taxon>
        <taxon>core chlorophytes</taxon>
        <taxon>Chlorophyceae</taxon>
        <taxon>CS clade</taxon>
        <taxon>Chlamydomonadales</taxon>
        <taxon>Haematococcaceae</taxon>
        <taxon>Haematococcus</taxon>
    </lineage>
</organism>
<reference evidence="2 3" key="1">
    <citation type="submission" date="2020-02" db="EMBL/GenBank/DDBJ databases">
        <title>Draft genome sequence of Haematococcus lacustris strain NIES-144.</title>
        <authorList>
            <person name="Morimoto D."/>
            <person name="Nakagawa S."/>
            <person name="Yoshida T."/>
            <person name="Sawayama S."/>
        </authorList>
    </citation>
    <scope>NUCLEOTIDE SEQUENCE [LARGE SCALE GENOMIC DNA]</scope>
    <source>
        <strain evidence="2 3">NIES-144</strain>
    </source>
</reference>
<dbReference type="Proteomes" id="UP000485058">
    <property type="component" value="Unassembled WGS sequence"/>
</dbReference>
<protein>
    <submittedName>
        <fullName evidence="2">Uncharacterized protein</fullName>
    </submittedName>
</protein>
<name>A0A699ZAT1_HAELA</name>
<dbReference type="AlphaFoldDB" id="A0A699ZAT1"/>
<evidence type="ECO:0000313" key="3">
    <source>
        <dbReference type="Proteomes" id="UP000485058"/>
    </source>
</evidence>
<feature type="region of interest" description="Disordered" evidence="1">
    <location>
        <begin position="142"/>
        <end position="164"/>
    </location>
</feature>
<feature type="compositionally biased region" description="Polar residues" evidence="1">
    <location>
        <begin position="142"/>
        <end position="159"/>
    </location>
</feature>
<gene>
    <name evidence="2" type="ORF">HaLaN_08284</name>
</gene>